<feature type="domain" description="Rhamnogalacturonase A/B/Epimerase-like pectate lyase" evidence="1">
    <location>
        <begin position="396"/>
        <end position="459"/>
    </location>
</feature>
<evidence type="ECO:0000313" key="3">
    <source>
        <dbReference type="Proteomes" id="UP000230002"/>
    </source>
</evidence>
<gene>
    <name evidence="2" type="ORF">GSI_08181</name>
</gene>
<dbReference type="GO" id="GO:0004650">
    <property type="term" value="F:polygalacturonase activity"/>
    <property type="evidence" value="ECO:0007669"/>
    <property type="project" value="InterPro"/>
</dbReference>
<dbReference type="PANTHER" id="PTHR33928:SF2">
    <property type="entry name" value="PECTATE LYASE SUPERFAMILY PROTEIN DOMAIN-CONTAINING PROTEIN-RELATED"/>
    <property type="match status" value="1"/>
</dbReference>
<dbReference type="STRING" id="1077348.A0A2G8S7I2"/>
<dbReference type="InterPro" id="IPR039279">
    <property type="entry name" value="QRT3-like"/>
</dbReference>
<dbReference type="InterPro" id="IPR012334">
    <property type="entry name" value="Pectin_lyas_fold"/>
</dbReference>
<organism evidence="2 3">
    <name type="scientific">Ganoderma sinense ZZ0214-1</name>
    <dbReference type="NCBI Taxonomy" id="1077348"/>
    <lineage>
        <taxon>Eukaryota</taxon>
        <taxon>Fungi</taxon>
        <taxon>Dikarya</taxon>
        <taxon>Basidiomycota</taxon>
        <taxon>Agaricomycotina</taxon>
        <taxon>Agaricomycetes</taxon>
        <taxon>Polyporales</taxon>
        <taxon>Polyporaceae</taxon>
        <taxon>Ganoderma</taxon>
    </lineage>
</organism>
<name>A0A2G8S7I2_9APHY</name>
<dbReference type="SUPFAM" id="SSF51126">
    <property type="entry name" value="Pectin lyase-like"/>
    <property type="match status" value="2"/>
</dbReference>
<dbReference type="EMBL" id="AYKW01000019">
    <property type="protein sequence ID" value="PIL29742.1"/>
    <property type="molecule type" value="Genomic_DNA"/>
</dbReference>
<dbReference type="CDD" id="cd23668">
    <property type="entry name" value="GH55_beta13glucanase-like"/>
    <property type="match status" value="1"/>
</dbReference>
<dbReference type="AlphaFoldDB" id="A0A2G8S7I2"/>
<dbReference type="InterPro" id="IPR011050">
    <property type="entry name" value="Pectin_lyase_fold/virulence"/>
</dbReference>
<proteinExistence type="predicted"/>
<dbReference type="Pfam" id="PF12708">
    <property type="entry name" value="Pect-lyase_RHGA_epim"/>
    <property type="match status" value="2"/>
</dbReference>
<dbReference type="Gene3D" id="2.160.20.10">
    <property type="entry name" value="Single-stranded right-handed beta-helix, Pectin lyase-like"/>
    <property type="match status" value="3"/>
</dbReference>
<evidence type="ECO:0000313" key="2">
    <source>
        <dbReference type="EMBL" id="PIL29742.1"/>
    </source>
</evidence>
<protein>
    <recommendedName>
        <fullName evidence="1">Rhamnogalacturonase A/B/Epimerase-like pectate lyase domain-containing protein</fullName>
    </recommendedName>
</protein>
<dbReference type="Proteomes" id="UP000230002">
    <property type="component" value="Unassembled WGS sequence"/>
</dbReference>
<keyword evidence="3" id="KW-1185">Reference proteome</keyword>
<sequence length="799" mass="84627">MRPATILGKGLTQAKGTLGTSCSAPVTSGTAAPSAPFWMERIQHQGTAPFHPASDTYQVFRNVKDFGAKGDGIADDTAAINAAISAGNRCGSGCNSSSVSPAVVYLPAGTYLVSSPIISYYYTQIIGDAKHMPSLVATPNFQGIAVIDADPGWYINQNNFYHAIRNLRIDTTRMPPSAFGTGIHWQVSQSTCLANIYFALSTASGTQHQGIWMENGSGGFMGDLVFNGGKYAMWVGNQQFTVRNVTVNNTQTGININNCQFGFEITTGGTTRDSQGAGGEAIIDAVVTNTPVFIQNSLPSGGTLHGALVLNNIRLNNVSTAVGVADGTVLLAGLADGSVTVDSWAQGNVYTGTNPVGQFVQSGIPNIHKDPSLLDAQGRIFGRGHPQYADYAPDQFVSVKSHGAKGDGTTDDTAAVQAVFDEFSGCKIIFFDAGVYVVRNTIDIPANTQIVGEAWSTILGTGPVFADYNNPRAVIRAGETGSVGVLEITDMIFSTRGPTAGAVVVEWNVHEPPNQHGVAGTWDSHIILGGKIGTDLQASQCPTSGIGGDRCFAAFMGLHLTPQSSAYIEGLWVWTADHDLDAGPQVSLWTGRGIMTESQGPVWMVGTASEHAIIYEYYCLNARNHYLGLIQTETVRLKFDDDVDGWLKLEVEALTSSLRQPYFQPNPAPSAPFVNSTLYKDPDVGPGAAWGLTVINSHNILVYGAGVYSFFQVSPAPAPARSVVDPQSDPMHLIHTHQLTIATAPAHQIVNIDAGSTVAIYLLSTVASQAMLSVNGQGVVPNSANRNGFAETLSAWTRT</sequence>
<accession>A0A2G8S7I2</accession>
<reference evidence="2 3" key="1">
    <citation type="journal article" date="2015" name="Sci. Rep.">
        <title>Chromosome-level genome map provides insights into diverse defense mechanisms in the medicinal fungus Ganoderma sinense.</title>
        <authorList>
            <person name="Zhu Y."/>
            <person name="Xu J."/>
            <person name="Sun C."/>
            <person name="Zhou S."/>
            <person name="Xu H."/>
            <person name="Nelson D.R."/>
            <person name="Qian J."/>
            <person name="Song J."/>
            <person name="Luo H."/>
            <person name="Xiang L."/>
            <person name="Li Y."/>
            <person name="Xu Z."/>
            <person name="Ji A."/>
            <person name="Wang L."/>
            <person name="Lu S."/>
            <person name="Hayward A."/>
            <person name="Sun W."/>
            <person name="Li X."/>
            <person name="Schwartz D.C."/>
            <person name="Wang Y."/>
            <person name="Chen S."/>
        </authorList>
    </citation>
    <scope>NUCLEOTIDE SEQUENCE [LARGE SCALE GENOMIC DNA]</scope>
    <source>
        <strain evidence="2 3">ZZ0214-1</strain>
    </source>
</reference>
<dbReference type="PANTHER" id="PTHR33928">
    <property type="entry name" value="POLYGALACTURONASE QRT3"/>
    <property type="match status" value="1"/>
</dbReference>
<dbReference type="OrthoDB" id="1046782at2759"/>
<dbReference type="InterPro" id="IPR024535">
    <property type="entry name" value="RHGA/B-epi-like_pectate_lyase"/>
</dbReference>
<feature type="domain" description="Rhamnogalacturonase A/B/Epimerase-like pectate lyase" evidence="1">
    <location>
        <begin position="60"/>
        <end position="258"/>
    </location>
</feature>
<comment type="caution">
    <text evidence="2">The sequence shown here is derived from an EMBL/GenBank/DDBJ whole genome shotgun (WGS) entry which is preliminary data.</text>
</comment>
<evidence type="ECO:0000259" key="1">
    <source>
        <dbReference type="Pfam" id="PF12708"/>
    </source>
</evidence>